<feature type="signal peptide" evidence="1">
    <location>
        <begin position="1"/>
        <end position="19"/>
    </location>
</feature>
<proteinExistence type="predicted"/>
<sequence length="154" mass="16668">MRRMTLVAACLALSAGAGAQSGEYRGAEIVPRWNDDGELILEVNSWTKLPVSLDNIEVEVRLAGGEPCRYTHAGTLNLKPTDTMYVTLATADAMQRCRTAQRPTIARAARLRFSRLAVAAGAAAPADVVAIKADLTVARDRAVSRSQWRVDTEE</sequence>
<reference evidence="2" key="1">
    <citation type="submission" date="2023-02" db="EMBL/GenBank/DDBJ databases">
        <title>Tahibacter soli sp. nov. isolated from soil.</title>
        <authorList>
            <person name="Baek J.H."/>
            <person name="Lee J.K."/>
            <person name="Choi D.G."/>
            <person name="Jeon C.O."/>
        </authorList>
    </citation>
    <scope>NUCLEOTIDE SEQUENCE</scope>
    <source>
        <strain evidence="2">BL</strain>
    </source>
</reference>
<feature type="chain" id="PRO_5040957516" description="META domain-containing protein" evidence="1">
    <location>
        <begin position="20"/>
        <end position="154"/>
    </location>
</feature>
<evidence type="ECO:0000313" key="2">
    <source>
        <dbReference type="EMBL" id="MDC8012441.1"/>
    </source>
</evidence>
<gene>
    <name evidence="2" type="ORF">OD750_007765</name>
</gene>
<keyword evidence="1" id="KW-0732">Signal</keyword>
<keyword evidence="3" id="KW-1185">Reference proteome</keyword>
<dbReference type="RefSeq" id="WP_263542078.1">
    <property type="nucleotide sequence ID" value="NZ_JAOVZO020000009.1"/>
</dbReference>
<accession>A0A9X3YHN0</accession>
<name>A0A9X3YHN0_9GAMM</name>
<evidence type="ECO:0000313" key="3">
    <source>
        <dbReference type="Proteomes" id="UP001139971"/>
    </source>
</evidence>
<organism evidence="2 3">
    <name type="scientific">Tahibacter soli</name>
    <dbReference type="NCBI Taxonomy" id="2983605"/>
    <lineage>
        <taxon>Bacteria</taxon>
        <taxon>Pseudomonadati</taxon>
        <taxon>Pseudomonadota</taxon>
        <taxon>Gammaproteobacteria</taxon>
        <taxon>Lysobacterales</taxon>
        <taxon>Rhodanobacteraceae</taxon>
        <taxon>Tahibacter</taxon>
    </lineage>
</organism>
<dbReference type="Proteomes" id="UP001139971">
    <property type="component" value="Unassembled WGS sequence"/>
</dbReference>
<comment type="caution">
    <text evidence="2">The sequence shown here is derived from an EMBL/GenBank/DDBJ whole genome shotgun (WGS) entry which is preliminary data.</text>
</comment>
<evidence type="ECO:0008006" key="4">
    <source>
        <dbReference type="Google" id="ProtNLM"/>
    </source>
</evidence>
<evidence type="ECO:0000256" key="1">
    <source>
        <dbReference type="SAM" id="SignalP"/>
    </source>
</evidence>
<dbReference type="AlphaFoldDB" id="A0A9X3YHN0"/>
<protein>
    <recommendedName>
        <fullName evidence="4">META domain-containing protein</fullName>
    </recommendedName>
</protein>
<dbReference type="EMBL" id="JAOVZO020000009">
    <property type="protein sequence ID" value="MDC8012441.1"/>
    <property type="molecule type" value="Genomic_DNA"/>
</dbReference>